<feature type="chain" id="PRO_5011655271" evidence="2">
    <location>
        <begin position="29"/>
        <end position="274"/>
    </location>
</feature>
<dbReference type="OrthoDB" id="5945995at2"/>
<proteinExistence type="inferred from homology"/>
<evidence type="ECO:0000256" key="1">
    <source>
        <dbReference type="ARBA" id="ARBA00009387"/>
    </source>
</evidence>
<dbReference type="EMBL" id="FNCV01000007">
    <property type="protein sequence ID" value="SDH46981.1"/>
    <property type="molecule type" value="Genomic_DNA"/>
</dbReference>
<dbReference type="Pfam" id="PF01464">
    <property type="entry name" value="SLT"/>
    <property type="match status" value="1"/>
</dbReference>
<name>A0A1G8CN82_9PROT</name>
<dbReference type="InterPro" id="IPR023346">
    <property type="entry name" value="Lysozyme-like_dom_sf"/>
</dbReference>
<dbReference type="Gene3D" id="1.10.530.10">
    <property type="match status" value="1"/>
</dbReference>
<dbReference type="SUPFAM" id="SSF53955">
    <property type="entry name" value="Lysozyme-like"/>
    <property type="match status" value="1"/>
</dbReference>
<keyword evidence="5" id="KW-1185">Reference proteome</keyword>
<evidence type="ECO:0000313" key="4">
    <source>
        <dbReference type="EMBL" id="SDH46981.1"/>
    </source>
</evidence>
<dbReference type="RefSeq" id="WP_092619914.1">
    <property type="nucleotide sequence ID" value="NZ_FNCV01000007.1"/>
</dbReference>
<evidence type="ECO:0000256" key="2">
    <source>
        <dbReference type="SAM" id="SignalP"/>
    </source>
</evidence>
<dbReference type="AlphaFoldDB" id="A0A1G8CN82"/>
<evidence type="ECO:0000259" key="3">
    <source>
        <dbReference type="Pfam" id="PF01464"/>
    </source>
</evidence>
<dbReference type="InterPro" id="IPR008258">
    <property type="entry name" value="Transglycosylase_SLT_dom_1"/>
</dbReference>
<feature type="domain" description="Transglycosylase SLT" evidence="3">
    <location>
        <begin position="41"/>
        <end position="162"/>
    </location>
</feature>
<dbReference type="Proteomes" id="UP000217076">
    <property type="component" value="Unassembled WGS sequence"/>
</dbReference>
<reference evidence="5" key="1">
    <citation type="submission" date="2016-10" db="EMBL/GenBank/DDBJ databases">
        <authorList>
            <person name="Varghese N."/>
            <person name="Submissions S."/>
        </authorList>
    </citation>
    <scope>NUCLEOTIDE SEQUENCE [LARGE SCALE GENOMIC DNA]</scope>
    <source>
        <strain evidence="5">930I</strain>
    </source>
</reference>
<accession>A0A1G8CN82</accession>
<keyword evidence="2" id="KW-0732">Signal</keyword>
<comment type="similarity">
    <text evidence="1">Belongs to the virb1 family.</text>
</comment>
<evidence type="ECO:0000313" key="5">
    <source>
        <dbReference type="Proteomes" id="UP000217076"/>
    </source>
</evidence>
<organism evidence="4 5">
    <name type="scientific">Roseospirillum parvum</name>
    <dbReference type="NCBI Taxonomy" id="83401"/>
    <lineage>
        <taxon>Bacteria</taxon>
        <taxon>Pseudomonadati</taxon>
        <taxon>Pseudomonadota</taxon>
        <taxon>Alphaproteobacteria</taxon>
        <taxon>Rhodospirillales</taxon>
        <taxon>Rhodospirillaceae</taxon>
        <taxon>Roseospirillum</taxon>
    </lineage>
</organism>
<sequence length="274" mass="29362">MTTARPLLPPLCLALALLAALLPAAARAGTADLCRAAAARQEAAHGLPEHLLSAIALSESGRWDPARGESYAWPWTVTNGGPGRYFPTKAAALAEVRRLQAAGETNIDVGCLQINLGYHGQHFASLDAAFDPDTNAAYAADFLSRLYAESGSWRTAAAHYHSRTPHLGARYQAKVVRLWNAEKARGPLAPTAPQATDDGRAVAAEIAAAARAEAQARAAAVQAEAERRAAELARERTVKQAHRVADLARAKALAELWRERRLAAWKARQEQDDS</sequence>
<dbReference type="STRING" id="83401.SAMN05421742_10755"/>
<gene>
    <name evidence="4" type="ORF">SAMN05421742_10755</name>
</gene>
<protein>
    <submittedName>
        <fullName evidence="4">Transglycosylase SLT domain-containing protein</fullName>
    </submittedName>
</protein>
<feature type="signal peptide" evidence="2">
    <location>
        <begin position="1"/>
        <end position="28"/>
    </location>
</feature>